<feature type="chain" id="PRO_5012577779" description="Sugar-binding protein" evidence="1">
    <location>
        <begin position="20"/>
        <end position="1029"/>
    </location>
</feature>
<protein>
    <recommendedName>
        <fullName evidence="4">Sugar-binding protein</fullName>
    </recommendedName>
</protein>
<comment type="caution">
    <text evidence="2">The sequence shown here is derived from an EMBL/GenBank/DDBJ whole genome shotgun (WGS) entry which is preliminary data.</text>
</comment>
<keyword evidence="3" id="KW-1185">Reference proteome</keyword>
<dbReference type="EMBL" id="MVAG01000128">
    <property type="protein sequence ID" value="OVE55839.1"/>
    <property type="molecule type" value="Genomic_DNA"/>
</dbReference>
<reference evidence="3" key="1">
    <citation type="submission" date="2017-02" db="EMBL/GenBank/DDBJ databases">
        <authorList>
            <person name="Tetz G."/>
            <person name="Tetz V."/>
        </authorList>
    </citation>
    <scope>NUCLEOTIDE SEQUENCE [LARGE SCALE GENOMIC DNA]</scope>
    <source>
        <strain evidence="3">VT16-26</strain>
    </source>
</reference>
<evidence type="ECO:0000313" key="3">
    <source>
        <dbReference type="Proteomes" id="UP000196355"/>
    </source>
</evidence>
<organism evidence="2 3">
    <name type="scientific">Chryseobacterium mucoviscidosis</name>
    <dbReference type="NCBI Taxonomy" id="1945581"/>
    <lineage>
        <taxon>Bacteria</taxon>
        <taxon>Pseudomonadati</taxon>
        <taxon>Bacteroidota</taxon>
        <taxon>Flavobacteriia</taxon>
        <taxon>Flavobacteriales</taxon>
        <taxon>Weeksellaceae</taxon>
        <taxon>Chryseobacterium group</taxon>
        <taxon>Chryseobacterium</taxon>
    </lineage>
</organism>
<dbReference type="Proteomes" id="UP000196355">
    <property type="component" value="Unassembled WGS sequence"/>
</dbReference>
<evidence type="ECO:0000313" key="2">
    <source>
        <dbReference type="EMBL" id="OVE55839.1"/>
    </source>
</evidence>
<evidence type="ECO:0000256" key="1">
    <source>
        <dbReference type="SAM" id="SignalP"/>
    </source>
</evidence>
<keyword evidence="1" id="KW-0732">Signal</keyword>
<dbReference type="RefSeq" id="WP_087711275.1">
    <property type="nucleotide sequence ID" value="NZ_MVAG01000128.1"/>
</dbReference>
<sequence length="1029" mass="115511">MMKTYLILGLLSTFTLSKAQGYPQDNIQIKSPQSNAFEKYGKIPVNLYTGAIDLKIPIVDIRTSNGKIDVLLSYDSSGFQPHKKSDLAGVNWSLIAGGKITRKINGIPDEYSGQPTSSGSSPFGSGLELHGFLTGVRLAPYTSGEVYDLYSGAGSASANNWKLGPNANGYEGEPDEFYFSMLELRGKFMIGNNGVPKVESNDPNITVDISGLPSYKALGQCRPPVSTIIIKDGKGNKYYFGGDMSRYEISYEKVASGMSTLGYSGFSSINTFNLAKVEFADGNIIEYKYAQSTFSETIFCKMHAGQASLLENAKLLSLENYLVDGSRADSWVNCPSNMWGSCTNMIGGTSTNHETYTLIKKSLLEEIQYNDYKIKINYTDVGYPIKHVSNANIYFNEYVIDNIELYNKDLLIQKNILTYEHYGIPQQRPFLKQIKELNSDKTYSFDYYKIANLPNYYTKGLDHWGYWNGNDSNISLAPLDTYNHVTGDYTLNNTFRDANTSKTDVALLSKIVFPTKGYTVFEYEPQSYDKRIERNSGSSFLPTLTNNAGIAGGARIYKKYDYTETGALQEETEYKYVNELNETTSSGILMNWPRYLYYFEFSSPGSLSKLMIKSSSNVQSNSLDNYNVGYSTVFEILKNKGYIKHEYTNYATNTDVIQPDAGNIRNYFNSNTVIQPENLYKNFKNLYGVDYSILRGLPKKISYFAYNNSSSPLKTEEFEYYNDLSEFNPNTTLDNNNYVSIQHLSGEWVQGYKKYFNSSNLKKKIVTDIFNNTPVTTTTEYYYDSNNHLNRTKENNISTDNIFISNTYKYAGDPSVNNGLMISRNMIGIPLETTVTQTVGGVTKTLGKTETVYPTSLPTPQAGNLVLPISVRSYDLQNNTPTTDVTYDKYDIKGNIQQYTTKDGISTTIIWGYNQTQPIAKITGAKLSDIQQSLIDGIVNASNTDALAAPGNDESAFLSLLDTFRKDPSMAGYQVTTYTYDPLIGVRSITPPSGIREVYLYDSANRLKEIRENNQTGNILKEFKYNYKN</sequence>
<proteinExistence type="predicted"/>
<dbReference type="AlphaFoldDB" id="A0A202BWG5"/>
<accession>A0A202BWG5</accession>
<feature type="signal peptide" evidence="1">
    <location>
        <begin position="1"/>
        <end position="19"/>
    </location>
</feature>
<evidence type="ECO:0008006" key="4">
    <source>
        <dbReference type="Google" id="ProtNLM"/>
    </source>
</evidence>
<name>A0A202BWG5_9FLAO</name>
<gene>
    <name evidence="2" type="ORF">B0E34_16630</name>
</gene>